<keyword evidence="8" id="KW-0732">Signal</keyword>
<dbReference type="Proteomes" id="UP001347796">
    <property type="component" value="Unassembled WGS sequence"/>
</dbReference>
<protein>
    <recommendedName>
        <fullName evidence="16">Reelin domain-containing protein</fullName>
    </recommendedName>
</protein>
<reference evidence="14 15" key="1">
    <citation type="submission" date="2024-01" db="EMBL/GenBank/DDBJ databases">
        <title>The genome of the rayed Mediterranean limpet Patella caerulea (Linnaeus, 1758).</title>
        <authorList>
            <person name="Anh-Thu Weber A."/>
            <person name="Halstead-Nussloch G."/>
        </authorList>
    </citation>
    <scope>NUCLEOTIDE SEQUENCE [LARGE SCALE GENOMIC DNA]</scope>
    <source>
        <strain evidence="14">AATW-2023a</strain>
        <tissue evidence="14">Whole specimen</tissue>
    </source>
</reference>
<organism evidence="14 15">
    <name type="scientific">Patella caerulea</name>
    <name type="common">Rayed Mediterranean limpet</name>
    <dbReference type="NCBI Taxonomy" id="87958"/>
    <lineage>
        <taxon>Eukaryota</taxon>
        <taxon>Metazoa</taxon>
        <taxon>Spiralia</taxon>
        <taxon>Lophotrochozoa</taxon>
        <taxon>Mollusca</taxon>
        <taxon>Gastropoda</taxon>
        <taxon>Patellogastropoda</taxon>
        <taxon>Patelloidea</taxon>
        <taxon>Patellidae</taxon>
        <taxon>Patella</taxon>
    </lineage>
</organism>
<dbReference type="PROSITE" id="PS50836">
    <property type="entry name" value="DOMON"/>
    <property type="match status" value="1"/>
</dbReference>
<name>A0AAN8PAI6_PATCE</name>
<keyword evidence="7" id="KW-0399">Innate immunity</keyword>
<evidence type="ECO:0000256" key="11">
    <source>
        <dbReference type="ARBA" id="ARBA00023022"/>
    </source>
</evidence>
<feature type="domain" description="DOMON" evidence="12">
    <location>
        <begin position="189"/>
        <end position="310"/>
    </location>
</feature>
<evidence type="ECO:0000256" key="8">
    <source>
        <dbReference type="ARBA" id="ARBA00022729"/>
    </source>
</evidence>
<evidence type="ECO:0000256" key="5">
    <source>
        <dbReference type="ARBA" id="ARBA00022525"/>
    </source>
</evidence>
<dbReference type="GO" id="GO:0016020">
    <property type="term" value="C:membrane"/>
    <property type="evidence" value="ECO:0007669"/>
    <property type="project" value="UniProtKB-SubCell"/>
</dbReference>
<keyword evidence="15" id="KW-1185">Reference proteome</keyword>
<evidence type="ECO:0000256" key="3">
    <source>
        <dbReference type="ARBA" id="ARBA00004613"/>
    </source>
</evidence>
<evidence type="ECO:0000256" key="4">
    <source>
        <dbReference type="ARBA" id="ARBA00008501"/>
    </source>
</evidence>
<dbReference type="InterPro" id="IPR005018">
    <property type="entry name" value="DOMON_domain"/>
</dbReference>
<evidence type="ECO:0000259" key="13">
    <source>
        <dbReference type="PROSITE" id="PS51019"/>
    </source>
</evidence>
<keyword evidence="5" id="KW-0964">Secreted</keyword>
<evidence type="ECO:0000256" key="6">
    <source>
        <dbReference type="ARBA" id="ARBA00022529"/>
    </source>
</evidence>
<evidence type="ECO:0000256" key="9">
    <source>
        <dbReference type="ARBA" id="ARBA00022859"/>
    </source>
</evidence>
<proteinExistence type="inferred from homology"/>
<dbReference type="GO" id="GO:0005576">
    <property type="term" value="C:extracellular region"/>
    <property type="evidence" value="ECO:0007669"/>
    <property type="project" value="UniProtKB-SubCell"/>
</dbReference>
<evidence type="ECO:0000256" key="2">
    <source>
        <dbReference type="ARBA" id="ARBA00004141"/>
    </source>
</evidence>
<dbReference type="InterPro" id="IPR002861">
    <property type="entry name" value="Reeler_dom"/>
</dbReference>
<comment type="cofactor">
    <cofactor evidence="1">
        <name>heme b</name>
        <dbReference type="ChEBI" id="CHEBI:60344"/>
    </cofactor>
</comment>
<evidence type="ECO:0000313" key="14">
    <source>
        <dbReference type="EMBL" id="KAK6174642.1"/>
    </source>
</evidence>
<comment type="caution">
    <text evidence="14">The sequence shown here is derived from an EMBL/GenBank/DDBJ whole genome shotgun (WGS) entry which is preliminary data.</text>
</comment>
<dbReference type="GO" id="GO:0042742">
    <property type="term" value="P:defense response to bacterium"/>
    <property type="evidence" value="ECO:0007669"/>
    <property type="project" value="UniProtKB-KW"/>
</dbReference>
<comment type="similarity">
    <text evidence="4">Belongs to the insect defense protein family.</text>
</comment>
<dbReference type="InterPro" id="IPR042307">
    <property type="entry name" value="Reeler_sf"/>
</dbReference>
<keyword evidence="9" id="KW-0391">Immunity</keyword>
<keyword evidence="6" id="KW-0929">Antimicrobial</keyword>
<dbReference type="EMBL" id="JAZGQO010000011">
    <property type="protein sequence ID" value="KAK6174642.1"/>
    <property type="molecule type" value="Genomic_DNA"/>
</dbReference>
<dbReference type="PANTHER" id="PTHR45828">
    <property type="entry name" value="CYTOCHROME B561/FERRIC REDUCTASE TRANSMEMBRANE"/>
    <property type="match status" value="1"/>
</dbReference>
<dbReference type="PANTHER" id="PTHR45828:SF9">
    <property type="entry name" value="CELL WALL INTEGRITY AND STRESS RESPONSE COMPONENT 4-LIKE-RELATED"/>
    <property type="match status" value="1"/>
</dbReference>
<evidence type="ECO:0000256" key="7">
    <source>
        <dbReference type="ARBA" id="ARBA00022588"/>
    </source>
</evidence>
<dbReference type="GO" id="GO:0045087">
    <property type="term" value="P:innate immune response"/>
    <property type="evidence" value="ECO:0007669"/>
    <property type="project" value="UniProtKB-KW"/>
</dbReference>
<keyword evidence="10" id="KW-0408">Iron</keyword>
<feature type="domain" description="Reelin" evidence="13">
    <location>
        <begin position="1"/>
        <end position="159"/>
    </location>
</feature>
<dbReference type="Pfam" id="PF03351">
    <property type="entry name" value="DOMON"/>
    <property type="match status" value="1"/>
</dbReference>
<dbReference type="CDD" id="cd08544">
    <property type="entry name" value="Reeler"/>
    <property type="match status" value="1"/>
</dbReference>
<gene>
    <name evidence="14" type="ORF">SNE40_017879</name>
</gene>
<evidence type="ECO:0000256" key="1">
    <source>
        <dbReference type="ARBA" id="ARBA00001970"/>
    </source>
</evidence>
<dbReference type="PROSITE" id="PS51019">
    <property type="entry name" value="REELIN"/>
    <property type="match status" value="1"/>
</dbReference>
<keyword evidence="11" id="KW-0044">Antibiotic</keyword>
<dbReference type="Gene3D" id="2.60.40.4060">
    <property type="entry name" value="Reeler domain"/>
    <property type="match status" value="1"/>
</dbReference>
<evidence type="ECO:0000313" key="15">
    <source>
        <dbReference type="Proteomes" id="UP001347796"/>
    </source>
</evidence>
<dbReference type="Pfam" id="PF02014">
    <property type="entry name" value="Reeler"/>
    <property type="match status" value="1"/>
</dbReference>
<evidence type="ECO:0008006" key="16">
    <source>
        <dbReference type="Google" id="ProtNLM"/>
    </source>
</evidence>
<comment type="subcellular location">
    <subcellularLocation>
        <location evidence="2">Membrane</location>
        <topology evidence="2">Multi-pass membrane protein</topology>
    </subcellularLocation>
    <subcellularLocation>
        <location evidence="3">Secreted</location>
    </subcellularLocation>
</comment>
<sequence>MTGAPFGTCLTMYPHHGSAVHQTTETPFTITVDKATYQPDEELTVVIGSANDTIFRGLELKVHRLTGNQEILEGQFTQFNSTKLKTQNCFGGEKNLITHSNNNTVTSLTITWQAPSQNIGDIQFTATIVESFSVFWFNVKAAVQAVSADNIVNPVFQLPNIPAEFTAINFNDCGQTKGCFYHPHTCSGDDCIMVVTYEDNDDGTYSFEMFGKSTNGAGYISTALSKDKTMGEDPAFVCSIETDNVAVRFAYNPRHYTVLDYTRGFTGVETRYDNGNIFCRFTRNSNTTLYQGLNLNFDLSESYYLQMAYGGTYSNTGQAKKHKAAPVVTKDLVYLKDTNVLTINGPVSGAETLRCIQLTIIVSLLFVWL</sequence>
<dbReference type="InterPro" id="IPR051237">
    <property type="entry name" value="Ferric-chelate_Red/DefProt"/>
</dbReference>
<accession>A0AAN8PAI6</accession>
<evidence type="ECO:0000259" key="12">
    <source>
        <dbReference type="PROSITE" id="PS50836"/>
    </source>
</evidence>
<evidence type="ECO:0000256" key="10">
    <source>
        <dbReference type="ARBA" id="ARBA00023004"/>
    </source>
</evidence>
<dbReference type="AlphaFoldDB" id="A0AAN8PAI6"/>